<feature type="region of interest" description="Disordered" evidence="1">
    <location>
        <begin position="199"/>
        <end position="237"/>
    </location>
</feature>
<comment type="caution">
    <text evidence="2">The sequence shown here is derived from an EMBL/GenBank/DDBJ whole genome shotgun (WGS) entry which is preliminary data.</text>
</comment>
<evidence type="ECO:0000313" key="3">
    <source>
        <dbReference type="Proteomes" id="UP000230750"/>
    </source>
</evidence>
<feature type="region of interest" description="Disordered" evidence="1">
    <location>
        <begin position="147"/>
        <end position="173"/>
    </location>
</feature>
<dbReference type="AlphaFoldDB" id="A0A2G8KFN3"/>
<dbReference type="OrthoDB" id="10672215at2759"/>
<feature type="compositionally biased region" description="Low complexity" evidence="1">
    <location>
        <begin position="202"/>
        <end position="216"/>
    </location>
</feature>
<sequence length="561" mass="63074">MAVQCPVRGIGEVTEEFLEELGKRLDNESNFIRSWRNFATMLLSCSKIDLDDYYGKSTRDPIGRRSPTWEVWQVYIRQRGRKVDIAKLWYLLYFQMQREDIACLLVDMHHEGRLLLQPARGDAGGPHPLAPCPISHDDRYQEMSDIRGSSIGSSRNEQSHSYGTLAPAQKQNIGPGPFLESYGGTLLSCPQGMPGYSHYSLSGRNTSDSGSSASGTSGSGSSGRGSSADTVVPSRGYNVGQRLNPSCALNLNCSQGACDYCEALRDLSEGNNVDHEPTTPKRNRDGAHPSSRNDMDLLPDLAQLYLSVENSRPMSDMSMYQEDFQTGAHSARTSGRNKSGPRDLTFQHGPMSRASYLPEGNSLPGREKNRRKRRLNNAWRRQDSQGRSYVTSESDDNMSQVTMMDTGQFFEADQEFVRTQTGSAAALRGIKESNCLVGITFHEQDAALAKRVKMHLNSEGCRSVLMDKSTMGLFDEMDAIVVIYSSHYKKSVIEKKFSSRLNCERKVYNLLKNEWKNHSQQNRRCVFYPEMELVKGMHIPQIFWDPPSNLLALGVYYYLFE</sequence>
<proteinExistence type="predicted"/>
<reference evidence="2 3" key="1">
    <citation type="journal article" date="2017" name="PLoS Biol.">
        <title>The sea cucumber genome provides insights into morphological evolution and visceral regeneration.</title>
        <authorList>
            <person name="Zhang X."/>
            <person name="Sun L."/>
            <person name="Yuan J."/>
            <person name="Sun Y."/>
            <person name="Gao Y."/>
            <person name="Zhang L."/>
            <person name="Li S."/>
            <person name="Dai H."/>
            <person name="Hamel J.F."/>
            <person name="Liu C."/>
            <person name="Yu Y."/>
            <person name="Liu S."/>
            <person name="Lin W."/>
            <person name="Guo K."/>
            <person name="Jin S."/>
            <person name="Xu P."/>
            <person name="Storey K.B."/>
            <person name="Huan P."/>
            <person name="Zhang T."/>
            <person name="Zhou Y."/>
            <person name="Zhang J."/>
            <person name="Lin C."/>
            <person name="Li X."/>
            <person name="Xing L."/>
            <person name="Huo D."/>
            <person name="Sun M."/>
            <person name="Wang L."/>
            <person name="Mercier A."/>
            <person name="Li F."/>
            <person name="Yang H."/>
            <person name="Xiang J."/>
        </authorList>
    </citation>
    <scope>NUCLEOTIDE SEQUENCE [LARGE SCALE GENOMIC DNA]</scope>
    <source>
        <strain evidence="2">Shaxun</strain>
        <tissue evidence="2">Muscle</tissue>
    </source>
</reference>
<protein>
    <submittedName>
        <fullName evidence="2">Uncharacterized protein</fullName>
    </submittedName>
</protein>
<dbReference type="Proteomes" id="UP000230750">
    <property type="component" value="Unassembled WGS sequence"/>
</dbReference>
<evidence type="ECO:0000313" key="2">
    <source>
        <dbReference type="EMBL" id="PIK46796.1"/>
    </source>
</evidence>
<name>A0A2G8KFN3_STIJA</name>
<gene>
    <name evidence="2" type="ORF">BSL78_16347</name>
</gene>
<organism evidence="2 3">
    <name type="scientific">Stichopus japonicus</name>
    <name type="common">Sea cucumber</name>
    <dbReference type="NCBI Taxonomy" id="307972"/>
    <lineage>
        <taxon>Eukaryota</taxon>
        <taxon>Metazoa</taxon>
        <taxon>Echinodermata</taxon>
        <taxon>Eleutherozoa</taxon>
        <taxon>Echinozoa</taxon>
        <taxon>Holothuroidea</taxon>
        <taxon>Aspidochirotacea</taxon>
        <taxon>Aspidochirotida</taxon>
        <taxon>Stichopodidae</taxon>
        <taxon>Apostichopus</taxon>
    </lineage>
</organism>
<feature type="region of interest" description="Disordered" evidence="1">
    <location>
        <begin position="270"/>
        <end position="296"/>
    </location>
</feature>
<dbReference type="EMBL" id="MRZV01000620">
    <property type="protein sequence ID" value="PIK46796.1"/>
    <property type="molecule type" value="Genomic_DNA"/>
</dbReference>
<accession>A0A2G8KFN3</accession>
<feature type="compositionally biased region" description="Polar residues" evidence="1">
    <location>
        <begin position="325"/>
        <end position="337"/>
    </location>
</feature>
<feature type="region of interest" description="Disordered" evidence="1">
    <location>
        <begin position="325"/>
        <end position="397"/>
    </location>
</feature>
<feature type="compositionally biased region" description="Basic and acidic residues" evidence="1">
    <location>
        <begin position="270"/>
        <end position="295"/>
    </location>
</feature>
<feature type="compositionally biased region" description="Polar residues" evidence="1">
    <location>
        <begin position="385"/>
        <end position="397"/>
    </location>
</feature>
<keyword evidence="3" id="KW-1185">Reference proteome</keyword>
<evidence type="ECO:0000256" key="1">
    <source>
        <dbReference type="SAM" id="MobiDB-lite"/>
    </source>
</evidence>